<keyword evidence="10" id="KW-1185">Reference proteome</keyword>
<feature type="domain" description="CobE/GbiG C-terminal" evidence="7">
    <location>
        <begin position="210"/>
        <end position="330"/>
    </location>
</feature>
<accession>A0A1G5NN60</accession>
<dbReference type="GO" id="GO:0009236">
    <property type="term" value="P:cobalamin biosynthetic process"/>
    <property type="evidence" value="ECO:0007669"/>
    <property type="project" value="UniProtKB-UniPathway"/>
</dbReference>
<keyword evidence="3 9" id="KW-0489">Methyltransferase</keyword>
<sequence length="607" mass="64024">MTPVFLALTERGLVTANRLREAIGGDVHALKKAVESGAAPANCVFEDTGAHCRMLFQAGRPIVGICAAGILVRVLSPLLSDKRSEPAVLALSEDGRTVVPLLGGHHGANGLARQIAARLSGFAAITTAGDTRFGIALDEPPHGFALANPEDAKDVMSAFLAGATVELEGDLPWIEESALPRGADSSVKLVATTEDRKGDAQTLVYHPKALAIGVGCERGAETEEVMNLVQETLSEAGLSLHSVACLVSLDLKADETAILETAKTLGVPARFFTASRLEEETPRLDNPSEAVFREVGTHGVAEAAALAAVGPEGLLVVAKKKSARATCAIAEAPAPIETASVGRARGKLAVVGIGPGDAEWRTPQADALIAGADTVIGYSYYLDLIAPHITDKVRIDSPLGEERDRCQKALELAAEGRSVALICSGDPGIYAMATLVCEVLEGADPASAVKRVELIVAPGISAFQAAASRLGAPMGHDFCLISLSDLLTPWETIRSRVEAAAQGDFVVAFYNPVSQRRRHQLADSREIFLAHRPAETPVVIARLLGREGEHLHFTTLGELSVDDVDMMSLVVVGSSTSRTFTAGGREFLFTPRDYHRKVQAPEKETTA</sequence>
<dbReference type="Proteomes" id="UP000199347">
    <property type="component" value="Unassembled WGS sequence"/>
</dbReference>
<dbReference type="PANTHER" id="PTHR47036">
    <property type="entry name" value="COBALT-FACTOR III C(17)-METHYLTRANSFERASE-RELATED"/>
    <property type="match status" value="1"/>
</dbReference>
<dbReference type="GO" id="GO:0032259">
    <property type="term" value="P:methylation"/>
    <property type="evidence" value="ECO:0007669"/>
    <property type="project" value="UniProtKB-KW"/>
</dbReference>
<dbReference type="InterPro" id="IPR014776">
    <property type="entry name" value="4pyrrole_Mease_sub2"/>
</dbReference>
<dbReference type="InterPro" id="IPR002750">
    <property type="entry name" value="CobE/GbiG_C"/>
</dbReference>
<dbReference type="NCBIfam" id="TIGR01466">
    <property type="entry name" value="cobJ_cbiH"/>
    <property type="match status" value="1"/>
</dbReference>
<dbReference type="STRING" id="1120955.SAMN03080610_02347"/>
<name>A0A1G5NN60_AFIMA</name>
<evidence type="ECO:0000313" key="9">
    <source>
        <dbReference type="EMBL" id="SCZ38845.1"/>
    </source>
</evidence>
<keyword evidence="5" id="KW-0949">S-adenosyl-L-methionine</keyword>
<evidence type="ECO:0000259" key="6">
    <source>
        <dbReference type="Pfam" id="PF00590"/>
    </source>
</evidence>
<dbReference type="Gene3D" id="3.40.1010.10">
    <property type="entry name" value="Cobalt-precorrin-4 Transmethylase, Domain 1"/>
    <property type="match status" value="1"/>
</dbReference>
<organism evidence="9 10">
    <name type="scientific">Afifella marina DSM 2698</name>
    <dbReference type="NCBI Taxonomy" id="1120955"/>
    <lineage>
        <taxon>Bacteria</taxon>
        <taxon>Pseudomonadati</taxon>
        <taxon>Pseudomonadota</taxon>
        <taxon>Alphaproteobacteria</taxon>
        <taxon>Hyphomicrobiales</taxon>
        <taxon>Afifellaceae</taxon>
        <taxon>Afifella</taxon>
    </lineage>
</organism>
<dbReference type="Pfam" id="PF11760">
    <property type="entry name" value="CbiG_N"/>
    <property type="match status" value="1"/>
</dbReference>
<dbReference type="SUPFAM" id="SSF159672">
    <property type="entry name" value="CbiG N-terminal domain-like"/>
    <property type="match status" value="1"/>
</dbReference>
<evidence type="ECO:0000259" key="7">
    <source>
        <dbReference type="Pfam" id="PF01890"/>
    </source>
</evidence>
<dbReference type="CDD" id="cd11646">
    <property type="entry name" value="Precorrin_3B_C17_MT"/>
    <property type="match status" value="1"/>
</dbReference>
<evidence type="ECO:0000256" key="2">
    <source>
        <dbReference type="ARBA" id="ARBA00022573"/>
    </source>
</evidence>
<dbReference type="UniPathway" id="UPA00148"/>
<feature type="domain" description="Cobalamin synthesis G N-terminal" evidence="8">
    <location>
        <begin position="51"/>
        <end position="130"/>
    </location>
</feature>
<evidence type="ECO:0000313" key="10">
    <source>
        <dbReference type="Proteomes" id="UP000199347"/>
    </source>
</evidence>
<evidence type="ECO:0000256" key="1">
    <source>
        <dbReference type="ARBA" id="ARBA00004953"/>
    </source>
</evidence>
<dbReference type="InterPro" id="IPR051810">
    <property type="entry name" value="Precorrin_MeTrfase"/>
</dbReference>
<keyword evidence="2" id="KW-0169">Cobalamin biosynthesis</keyword>
<dbReference type="Pfam" id="PF00590">
    <property type="entry name" value="TP_methylase"/>
    <property type="match status" value="1"/>
</dbReference>
<keyword evidence="9" id="KW-0378">Hydrolase</keyword>
<dbReference type="OrthoDB" id="9772960at2"/>
<dbReference type="AlphaFoldDB" id="A0A1G5NN60"/>
<dbReference type="GO" id="GO:0008168">
    <property type="term" value="F:methyltransferase activity"/>
    <property type="evidence" value="ECO:0007669"/>
    <property type="project" value="UniProtKB-KW"/>
</dbReference>
<dbReference type="PANTHER" id="PTHR47036:SF1">
    <property type="entry name" value="COBALT-FACTOR III C(17)-METHYLTRANSFERASE-RELATED"/>
    <property type="match status" value="1"/>
</dbReference>
<evidence type="ECO:0000259" key="8">
    <source>
        <dbReference type="Pfam" id="PF11760"/>
    </source>
</evidence>
<keyword evidence="4 9" id="KW-0808">Transferase</keyword>
<dbReference type="RefSeq" id="WP_092813005.1">
    <property type="nucleotide sequence ID" value="NZ_FMVW01000005.1"/>
</dbReference>
<dbReference type="InterPro" id="IPR035996">
    <property type="entry name" value="4pyrrol_Methylase_sf"/>
</dbReference>
<evidence type="ECO:0000256" key="4">
    <source>
        <dbReference type="ARBA" id="ARBA00022679"/>
    </source>
</evidence>
<dbReference type="EMBL" id="FMVW01000005">
    <property type="protein sequence ID" value="SCZ38845.1"/>
    <property type="molecule type" value="Genomic_DNA"/>
</dbReference>
<dbReference type="Gene3D" id="3.30.420.180">
    <property type="entry name" value="CobE/GbiG C-terminal domain"/>
    <property type="match status" value="1"/>
</dbReference>
<reference evidence="9 10" key="1">
    <citation type="submission" date="2016-10" db="EMBL/GenBank/DDBJ databases">
        <authorList>
            <person name="de Groot N.N."/>
        </authorList>
    </citation>
    <scope>NUCLEOTIDE SEQUENCE [LARGE SCALE GENOMIC DNA]</scope>
    <source>
        <strain evidence="9 10">DSM 2698</strain>
    </source>
</reference>
<dbReference type="Gene3D" id="3.30.950.10">
    <property type="entry name" value="Methyltransferase, Cobalt-precorrin-4 Transmethylase, Domain 2"/>
    <property type="match status" value="1"/>
</dbReference>
<dbReference type="InterPro" id="IPR014777">
    <property type="entry name" value="4pyrrole_Mease_sub1"/>
</dbReference>
<evidence type="ECO:0000256" key="3">
    <source>
        <dbReference type="ARBA" id="ARBA00022603"/>
    </source>
</evidence>
<proteinExistence type="predicted"/>
<dbReference type="InterPro" id="IPR036518">
    <property type="entry name" value="CobE/GbiG_C_sf"/>
</dbReference>
<dbReference type="InterPro" id="IPR038029">
    <property type="entry name" value="GbiG_N_sf"/>
</dbReference>
<feature type="domain" description="Tetrapyrrole methylase" evidence="6">
    <location>
        <begin position="347"/>
        <end position="559"/>
    </location>
</feature>
<dbReference type="SUPFAM" id="SSF159664">
    <property type="entry name" value="CobE/GbiG C-terminal domain-like"/>
    <property type="match status" value="1"/>
</dbReference>
<protein>
    <submittedName>
        <fullName evidence="9">Cobalt-precorrin 5A hydrolase / precorrin-3B C17-methyltransferase</fullName>
    </submittedName>
</protein>
<dbReference type="Gene3D" id="3.40.50.11220">
    <property type="match status" value="1"/>
</dbReference>
<evidence type="ECO:0000256" key="5">
    <source>
        <dbReference type="ARBA" id="ARBA00022691"/>
    </source>
</evidence>
<dbReference type="InterPro" id="IPR006363">
    <property type="entry name" value="Cbl_synth_CobJ/CibH_dom"/>
</dbReference>
<dbReference type="SUPFAM" id="SSF53790">
    <property type="entry name" value="Tetrapyrrole methylase"/>
    <property type="match status" value="1"/>
</dbReference>
<gene>
    <name evidence="9" type="ORF">SAMN03080610_02347</name>
</gene>
<dbReference type="InterPro" id="IPR021744">
    <property type="entry name" value="CbiG_N"/>
</dbReference>
<comment type="pathway">
    <text evidence="1">Cofactor biosynthesis; adenosylcobalamin biosynthesis.</text>
</comment>
<dbReference type="Pfam" id="PF01890">
    <property type="entry name" value="CbiG_C"/>
    <property type="match status" value="1"/>
</dbReference>
<dbReference type="InterPro" id="IPR000878">
    <property type="entry name" value="4pyrrol_Mease"/>
</dbReference>
<dbReference type="GO" id="GO:0016787">
    <property type="term" value="F:hydrolase activity"/>
    <property type="evidence" value="ECO:0007669"/>
    <property type="project" value="UniProtKB-KW"/>
</dbReference>